<keyword evidence="2" id="KW-1185">Reference proteome</keyword>
<organism evidence="1 2">
    <name type="scientific">Dreissena polymorpha</name>
    <name type="common">Zebra mussel</name>
    <name type="synonym">Mytilus polymorpha</name>
    <dbReference type="NCBI Taxonomy" id="45954"/>
    <lineage>
        <taxon>Eukaryota</taxon>
        <taxon>Metazoa</taxon>
        <taxon>Spiralia</taxon>
        <taxon>Lophotrochozoa</taxon>
        <taxon>Mollusca</taxon>
        <taxon>Bivalvia</taxon>
        <taxon>Autobranchia</taxon>
        <taxon>Heteroconchia</taxon>
        <taxon>Euheterodonta</taxon>
        <taxon>Imparidentia</taxon>
        <taxon>Neoheterodontei</taxon>
        <taxon>Myida</taxon>
        <taxon>Dreissenoidea</taxon>
        <taxon>Dreissenidae</taxon>
        <taxon>Dreissena</taxon>
    </lineage>
</organism>
<dbReference type="EMBL" id="JAIWYP010000014">
    <property type="protein sequence ID" value="KAH3710345.1"/>
    <property type="molecule type" value="Genomic_DNA"/>
</dbReference>
<dbReference type="Proteomes" id="UP000828390">
    <property type="component" value="Unassembled WGS sequence"/>
</dbReference>
<protein>
    <submittedName>
        <fullName evidence="1">Uncharacterized protein</fullName>
    </submittedName>
</protein>
<reference evidence="1" key="1">
    <citation type="journal article" date="2019" name="bioRxiv">
        <title>The Genome of the Zebra Mussel, Dreissena polymorpha: A Resource for Invasive Species Research.</title>
        <authorList>
            <person name="McCartney M.A."/>
            <person name="Auch B."/>
            <person name="Kono T."/>
            <person name="Mallez S."/>
            <person name="Zhang Y."/>
            <person name="Obille A."/>
            <person name="Becker A."/>
            <person name="Abrahante J.E."/>
            <person name="Garbe J."/>
            <person name="Badalamenti J.P."/>
            <person name="Herman A."/>
            <person name="Mangelson H."/>
            <person name="Liachko I."/>
            <person name="Sullivan S."/>
            <person name="Sone E.D."/>
            <person name="Koren S."/>
            <person name="Silverstein K.A.T."/>
            <person name="Beckman K.B."/>
            <person name="Gohl D.M."/>
        </authorList>
    </citation>
    <scope>NUCLEOTIDE SEQUENCE</scope>
    <source>
        <strain evidence="1">Duluth1</strain>
        <tissue evidence="1">Whole animal</tissue>
    </source>
</reference>
<dbReference type="AlphaFoldDB" id="A0A9D4BUP3"/>
<gene>
    <name evidence="1" type="ORF">DPMN_069822</name>
</gene>
<accession>A0A9D4BUP3</accession>
<sequence>MILKATCVSQDLSKENQIDHLCIVRKFHRSLQDVRQASSEEQTLVVAQIKLKLKKSWTGGKAHVSKIVHGHFIQHVQGRRGAS</sequence>
<name>A0A9D4BUP3_DREPO</name>
<reference evidence="1" key="2">
    <citation type="submission" date="2020-11" db="EMBL/GenBank/DDBJ databases">
        <authorList>
            <person name="McCartney M.A."/>
            <person name="Auch B."/>
            <person name="Kono T."/>
            <person name="Mallez S."/>
            <person name="Becker A."/>
            <person name="Gohl D.M."/>
            <person name="Silverstein K.A.T."/>
            <person name="Koren S."/>
            <person name="Bechman K.B."/>
            <person name="Herman A."/>
            <person name="Abrahante J.E."/>
            <person name="Garbe J."/>
        </authorList>
    </citation>
    <scope>NUCLEOTIDE SEQUENCE</scope>
    <source>
        <strain evidence="1">Duluth1</strain>
        <tissue evidence="1">Whole animal</tissue>
    </source>
</reference>
<proteinExistence type="predicted"/>
<comment type="caution">
    <text evidence="1">The sequence shown here is derived from an EMBL/GenBank/DDBJ whole genome shotgun (WGS) entry which is preliminary data.</text>
</comment>
<evidence type="ECO:0000313" key="2">
    <source>
        <dbReference type="Proteomes" id="UP000828390"/>
    </source>
</evidence>
<evidence type="ECO:0000313" key="1">
    <source>
        <dbReference type="EMBL" id="KAH3710345.1"/>
    </source>
</evidence>